<dbReference type="EC" id="1.-.-.-" evidence="2"/>
<accession>A0ABW6WSE2</accession>
<dbReference type="GO" id="GO:0016491">
    <property type="term" value="F:oxidoreductase activity"/>
    <property type="evidence" value="ECO:0007669"/>
    <property type="project" value="UniProtKB-KW"/>
</dbReference>
<proteinExistence type="predicted"/>
<dbReference type="Pfam" id="PF01266">
    <property type="entry name" value="DAO"/>
    <property type="match status" value="1"/>
</dbReference>
<dbReference type="InterPro" id="IPR036188">
    <property type="entry name" value="FAD/NAD-bd_sf"/>
</dbReference>
<dbReference type="RefSeq" id="WP_020517005.1">
    <property type="nucleotide sequence ID" value="NZ_JBIAZU010000008.1"/>
</dbReference>
<organism evidence="2 3">
    <name type="scientific">Paractinoplanes globisporus</name>
    <dbReference type="NCBI Taxonomy" id="113565"/>
    <lineage>
        <taxon>Bacteria</taxon>
        <taxon>Bacillati</taxon>
        <taxon>Actinomycetota</taxon>
        <taxon>Actinomycetes</taxon>
        <taxon>Micromonosporales</taxon>
        <taxon>Micromonosporaceae</taxon>
        <taxon>Paractinoplanes</taxon>
    </lineage>
</organism>
<dbReference type="Gene3D" id="3.50.50.60">
    <property type="entry name" value="FAD/NAD(P)-binding domain"/>
    <property type="match status" value="2"/>
</dbReference>
<dbReference type="EMBL" id="JBIAZU010000008">
    <property type="protein sequence ID" value="MFF5296231.1"/>
    <property type="molecule type" value="Genomic_DNA"/>
</dbReference>
<dbReference type="PANTHER" id="PTHR13847">
    <property type="entry name" value="SARCOSINE DEHYDROGENASE-RELATED"/>
    <property type="match status" value="1"/>
</dbReference>
<feature type="domain" description="FAD dependent oxidoreductase" evidence="1">
    <location>
        <begin position="4"/>
        <end position="299"/>
    </location>
</feature>
<dbReference type="InterPro" id="IPR006076">
    <property type="entry name" value="FAD-dep_OxRdtase"/>
</dbReference>
<keyword evidence="2" id="KW-0560">Oxidoreductase</keyword>
<dbReference type="SUPFAM" id="SSF51905">
    <property type="entry name" value="FAD/NAD(P)-binding domain"/>
    <property type="match status" value="1"/>
</dbReference>
<evidence type="ECO:0000259" key="1">
    <source>
        <dbReference type="Pfam" id="PF01266"/>
    </source>
</evidence>
<keyword evidence="3" id="KW-1185">Reference proteome</keyword>
<sequence length="318" mass="32195">MKPVVVVGGGIVGACVAYQVARAGVPLVVIFRDGGVTARSFGWIGGTGGEWPGGAGALRPFVLADWRDLSAAVPGVQVRWSGSVTWPGGGVSGRDIARLEPHLRTFPTSSCCIPDDGSVDPAEVTRALLLAARELGARLVSGATVTAVHDGEVVSSAGRHPASTVVIAAGTGTSLLCPPVAVPASPAFLMRVRAPAGLVRTIVGTPAYDVREAAGGMLLATAPLGADRTWAGLRALAGRTVEELRAAFGPGLRLVDWTVGDRPMPPDGPVIGPVSPGVYVAVMHPGICLAPTAGRLVAQEITGGGPAPELVNCRPSRG</sequence>
<gene>
    <name evidence="2" type="ORF">ACFY35_42925</name>
</gene>
<comment type="caution">
    <text evidence="2">The sequence shown here is derived from an EMBL/GenBank/DDBJ whole genome shotgun (WGS) entry which is preliminary data.</text>
</comment>
<name>A0ABW6WSE2_9ACTN</name>
<evidence type="ECO:0000313" key="3">
    <source>
        <dbReference type="Proteomes" id="UP001602245"/>
    </source>
</evidence>
<reference evidence="2 3" key="1">
    <citation type="submission" date="2024-10" db="EMBL/GenBank/DDBJ databases">
        <title>The Natural Products Discovery Center: Release of the First 8490 Sequenced Strains for Exploring Actinobacteria Biosynthetic Diversity.</title>
        <authorList>
            <person name="Kalkreuter E."/>
            <person name="Kautsar S.A."/>
            <person name="Yang D."/>
            <person name="Bader C.D."/>
            <person name="Teijaro C.N."/>
            <person name="Fluegel L."/>
            <person name="Davis C.M."/>
            <person name="Simpson J.R."/>
            <person name="Lauterbach L."/>
            <person name="Steele A.D."/>
            <person name="Gui C."/>
            <person name="Meng S."/>
            <person name="Li G."/>
            <person name="Viehrig K."/>
            <person name="Ye F."/>
            <person name="Su P."/>
            <person name="Kiefer A.F."/>
            <person name="Nichols A."/>
            <person name="Cepeda A.J."/>
            <person name="Yan W."/>
            <person name="Fan B."/>
            <person name="Jiang Y."/>
            <person name="Adhikari A."/>
            <person name="Zheng C.-J."/>
            <person name="Schuster L."/>
            <person name="Cowan T.M."/>
            <person name="Smanski M.J."/>
            <person name="Chevrette M.G."/>
            <person name="De Carvalho L.P.S."/>
            <person name="Shen B."/>
        </authorList>
    </citation>
    <scope>NUCLEOTIDE SEQUENCE [LARGE SCALE GENOMIC DNA]</scope>
    <source>
        <strain evidence="2 3">NPDC000087</strain>
    </source>
</reference>
<dbReference type="Gene3D" id="3.30.9.10">
    <property type="entry name" value="D-Amino Acid Oxidase, subunit A, domain 2"/>
    <property type="match status" value="1"/>
</dbReference>
<dbReference type="PROSITE" id="PS51257">
    <property type="entry name" value="PROKAR_LIPOPROTEIN"/>
    <property type="match status" value="1"/>
</dbReference>
<protein>
    <submittedName>
        <fullName evidence="2">NAD(P)/FAD-dependent oxidoreductase</fullName>
        <ecNumber evidence="2">1.-.-.-</ecNumber>
    </submittedName>
</protein>
<dbReference type="Proteomes" id="UP001602245">
    <property type="component" value="Unassembled WGS sequence"/>
</dbReference>
<evidence type="ECO:0000313" key="2">
    <source>
        <dbReference type="EMBL" id="MFF5296231.1"/>
    </source>
</evidence>